<evidence type="ECO:0000313" key="2">
    <source>
        <dbReference type="EMBL" id="GAH80383.1"/>
    </source>
</evidence>
<name>X1KE85_9ZZZZ</name>
<feature type="non-terminal residue" evidence="2">
    <location>
        <position position="1"/>
    </location>
</feature>
<dbReference type="AlphaFoldDB" id="X1KE85"/>
<accession>X1KE85</accession>
<dbReference type="EMBL" id="BARU01040693">
    <property type="protein sequence ID" value="GAH80383.1"/>
    <property type="molecule type" value="Genomic_DNA"/>
</dbReference>
<keyword evidence="1" id="KW-0175">Coiled coil</keyword>
<organism evidence="2">
    <name type="scientific">marine sediment metagenome</name>
    <dbReference type="NCBI Taxonomy" id="412755"/>
    <lineage>
        <taxon>unclassified sequences</taxon>
        <taxon>metagenomes</taxon>
        <taxon>ecological metagenomes</taxon>
    </lineage>
</organism>
<proteinExistence type="predicted"/>
<gene>
    <name evidence="2" type="ORF">S03H2_62872</name>
</gene>
<protein>
    <submittedName>
        <fullName evidence="2">Uncharacterized protein</fullName>
    </submittedName>
</protein>
<feature type="coiled-coil region" evidence="1">
    <location>
        <begin position="139"/>
        <end position="204"/>
    </location>
</feature>
<reference evidence="2" key="1">
    <citation type="journal article" date="2014" name="Front. Microbiol.">
        <title>High frequency of phylogenetically diverse reductive dehalogenase-homologous genes in deep subseafloor sedimentary metagenomes.</title>
        <authorList>
            <person name="Kawai M."/>
            <person name="Futagami T."/>
            <person name="Toyoda A."/>
            <person name="Takaki Y."/>
            <person name="Nishi S."/>
            <person name="Hori S."/>
            <person name="Arai W."/>
            <person name="Tsubouchi T."/>
            <person name="Morono Y."/>
            <person name="Uchiyama I."/>
            <person name="Ito T."/>
            <person name="Fujiyama A."/>
            <person name="Inagaki F."/>
            <person name="Takami H."/>
        </authorList>
    </citation>
    <scope>NUCLEOTIDE SEQUENCE</scope>
    <source>
        <strain evidence="2">Expedition CK06-06</strain>
    </source>
</reference>
<sequence>TKRLIQRQNRIIKRFFIRQKLKGKTPDVLKPKFKSKSLSKFNKEFKKRIKNLSPQQKQVLFNKLSKLQKVTARKVKPSKVTRKIVPPKFKPTKITFQKIDVPKAPKNAQQLILKSPQEFKSRLVKAVKQMTPEQRAIFNNRLKQLKKKAEAKRFNLNNELIKQGKKIKLTEIQKLSLKRGREDIQKLNRNKNIVQNKLKQTNKELNAF</sequence>
<evidence type="ECO:0000256" key="1">
    <source>
        <dbReference type="SAM" id="Coils"/>
    </source>
</evidence>
<comment type="caution">
    <text evidence="2">The sequence shown here is derived from an EMBL/GenBank/DDBJ whole genome shotgun (WGS) entry which is preliminary data.</text>
</comment>